<feature type="compositionally biased region" description="Basic and acidic residues" evidence="2">
    <location>
        <begin position="144"/>
        <end position="160"/>
    </location>
</feature>
<feature type="compositionally biased region" description="Polar residues" evidence="2">
    <location>
        <begin position="866"/>
        <end position="878"/>
    </location>
</feature>
<feature type="compositionally biased region" description="Basic and acidic residues" evidence="2">
    <location>
        <begin position="621"/>
        <end position="641"/>
    </location>
</feature>
<feature type="compositionally biased region" description="Basic and acidic residues" evidence="2">
    <location>
        <begin position="736"/>
        <end position="746"/>
    </location>
</feature>
<feature type="coiled-coil region" evidence="1">
    <location>
        <begin position="25"/>
        <end position="52"/>
    </location>
</feature>
<feature type="region of interest" description="Disordered" evidence="2">
    <location>
        <begin position="110"/>
        <end position="942"/>
    </location>
</feature>
<keyword evidence="1" id="KW-0175">Coiled coil</keyword>
<organism evidence="3">
    <name type="scientific">Rhodosorus marinus</name>
    <dbReference type="NCBI Taxonomy" id="101924"/>
    <lineage>
        <taxon>Eukaryota</taxon>
        <taxon>Rhodophyta</taxon>
        <taxon>Stylonematophyceae</taxon>
        <taxon>Stylonematales</taxon>
        <taxon>Stylonemataceae</taxon>
        <taxon>Rhodosorus</taxon>
    </lineage>
</organism>
<evidence type="ECO:0000313" key="3">
    <source>
        <dbReference type="EMBL" id="CAE0055490.1"/>
    </source>
</evidence>
<feature type="compositionally biased region" description="Basic residues" evidence="2">
    <location>
        <begin position="718"/>
        <end position="728"/>
    </location>
</feature>
<accession>A0A7S2ZY60</accession>
<feature type="compositionally biased region" description="Basic and acidic residues" evidence="2">
    <location>
        <begin position="575"/>
        <end position="585"/>
    </location>
</feature>
<feature type="compositionally biased region" description="Polar residues" evidence="2">
    <location>
        <begin position="414"/>
        <end position="425"/>
    </location>
</feature>
<feature type="compositionally biased region" description="Basic and acidic residues" evidence="2">
    <location>
        <begin position="231"/>
        <end position="262"/>
    </location>
</feature>
<name>A0A7S2ZY60_9RHOD</name>
<dbReference type="EMBL" id="HBHW01030382">
    <property type="protein sequence ID" value="CAE0055490.1"/>
    <property type="molecule type" value="Transcribed_RNA"/>
</dbReference>
<feature type="compositionally biased region" description="Basic and acidic residues" evidence="2">
    <location>
        <begin position="769"/>
        <end position="778"/>
    </location>
</feature>
<evidence type="ECO:0000256" key="1">
    <source>
        <dbReference type="SAM" id="Coils"/>
    </source>
</evidence>
<evidence type="ECO:0000256" key="2">
    <source>
        <dbReference type="SAM" id="MobiDB-lite"/>
    </source>
</evidence>
<feature type="compositionally biased region" description="Basic and acidic residues" evidence="2">
    <location>
        <begin position="825"/>
        <end position="841"/>
    </location>
</feature>
<dbReference type="AlphaFoldDB" id="A0A7S2ZY60"/>
<feature type="compositionally biased region" description="Polar residues" evidence="2">
    <location>
        <begin position="931"/>
        <end position="940"/>
    </location>
</feature>
<gene>
    <name evidence="3" type="ORF">RMAR00112_LOCUS23521</name>
</gene>
<sequence length="1015" mass="111180">MDKLPSSRVVLDAMLREGSVDLLRRQVIESVLREEEDELKRQSRKRAKEVLERFCVGADRPTALREVRRRLAQSKVYLNVGESVERALDQVENVIKKKAEEMIEGIAKGAASTGEATNSDVPKPVFDAYPVGMAENNGSSTPEPEIKVEQKEEEKPRPVKQDLSAFPVGKDTPSEGNEKDVDKHATGKTALDEKVDAAVKEDVHSGSAVEGSAQVQDDRVVLSNKVQDPLAKAEPEHVETPVSGSRERGNSAKEETLLEKKNQWQTEEEREPTRIQPAQPAEVSLEEKQASEPEGAALSTGSESGNTAEKESSSTRKRKNVTQKREKDDTHLVAEPQSPKSKRPSKAAGVANNKPVPDKGDTGAGTKKVINVKNIEAVSTKPAASMRPPRERRRSSKFGGDEWESDLDKLLRPRSTSSTDKSLTATPVVELNSKDNEALLKMGSKSKPEDRAEPVDENLNGKEIQVDEAAQGNEKLKEPKSASKGKVENLAVEPEPRGRTTQSTSSSLQDTQTRELRNRSRSQTKNLQPLAEKDAPTTQVPKVLPEEQNAKTAVEPGHSAVIVRKGANTTLPTERGQEAADELKKSSIQASEKKLKKTPTRERRNVSANDMNPSDLALEDNQEKKTDTRKLRKANSRDLRTSFRGVGGKPNPSDSGVVEDDVKKARTRELRSTRSKGESNSERVESEQQPKNTHSRELKNPVKRSLGESKDAPPERNMRKKTITRARKAVSEDASDDKLADSETDAKITPLQTPKKSSSKKLSHSKVAASEESREKTSKRTANLDSGAPVMGARRAPTREVGSTSSNVVLQLEPALISKNLKKAPTREDKKSALEGKETPKTTELSLPTLEIGPEARTSAMEFTLASPTNTGTPQTEPDSAKRRSGRERTASVKLNDIGYQGKGSKTPKKRILADKKSATTPEASLKATLSPPSGTSMSSALKKAGKKLIGIRVKISLPRKELQSDTKRWYFGTIVNYEKLRHVVAFDADGGDRAGDTESFNLDEEEFALIAKRA</sequence>
<feature type="compositionally biased region" description="Basic and acidic residues" evidence="2">
    <location>
        <begin position="474"/>
        <end position="487"/>
    </location>
</feature>
<feature type="compositionally biased region" description="Basic and acidic residues" evidence="2">
    <location>
        <begin position="172"/>
        <end position="204"/>
    </location>
</feature>
<proteinExistence type="predicted"/>
<protein>
    <submittedName>
        <fullName evidence="3">Uncharacterized protein</fullName>
    </submittedName>
</protein>
<feature type="compositionally biased region" description="Low complexity" evidence="2">
    <location>
        <begin position="500"/>
        <end position="511"/>
    </location>
</feature>
<feature type="compositionally biased region" description="Basic and acidic residues" evidence="2">
    <location>
        <begin position="660"/>
        <end position="717"/>
    </location>
</feature>
<feature type="compositionally biased region" description="Basic and acidic residues" evidence="2">
    <location>
        <begin position="879"/>
        <end position="891"/>
    </location>
</feature>
<feature type="compositionally biased region" description="Basic and acidic residues" evidence="2">
    <location>
        <begin position="323"/>
        <end position="332"/>
    </location>
</feature>
<reference evidence="3" key="1">
    <citation type="submission" date="2021-01" db="EMBL/GenBank/DDBJ databases">
        <authorList>
            <person name="Corre E."/>
            <person name="Pelletier E."/>
            <person name="Niang G."/>
            <person name="Scheremetjew M."/>
            <person name="Finn R."/>
            <person name="Kale V."/>
            <person name="Holt S."/>
            <person name="Cochrane G."/>
            <person name="Meng A."/>
            <person name="Brown T."/>
            <person name="Cohen L."/>
        </authorList>
    </citation>
    <scope>NUCLEOTIDE SEQUENCE</scope>
    <source>
        <strain evidence="3">CCMP 769</strain>
    </source>
</reference>